<dbReference type="GO" id="GO:0046872">
    <property type="term" value="F:metal ion binding"/>
    <property type="evidence" value="ECO:0007669"/>
    <property type="project" value="UniProtKB-KW"/>
</dbReference>
<dbReference type="GO" id="GO:0005829">
    <property type="term" value="C:cytosol"/>
    <property type="evidence" value="ECO:0007669"/>
    <property type="project" value="TreeGrafter"/>
</dbReference>
<feature type="domain" description="Class II aldolase/adducin N-terminal" evidence="3">
    <location>
        <begin position="8"/>
        <end position="185"/>
    </location>
</feature>
<protein>
    <submittedName>
        <fullName evidence="4">Class II aldolase/adducin family protein</fullName>
    </submittedName>
</protein>
<dbReference type="RefSeq" id="WP_013708652.1">
    <property type="nucleotide sequence ID" value="NC_015389.1"/>
</dbReference>
<keyword evidence="5" id="KW-1185">Reference proteome</keyword>
<organism evidence="4 5">
    <name type="scientific">Coriobacterium glomerans (strain ATCC 49209 / DSM 20642 / JCM 10262 / PW2)</name>
    <dbReference type="NCBI Taxonomy" id="700015"/>
    <lineage>
        <taxon>Bacteria</taxon>
        <taxon>Bacillati</taxon>
        <taxon>Actinomycetota</taxon>
        <taxon>Coriobacteriia</taxon>
        <taxon>Coriobacteriales</taxon>
        <taxon>Coriobacteriaceae</taxon>
        <taxon>Coriobacterium</taxon>
    </lineage>
</organism>
<dbReference type="PANTHER" id="PTHR22789:SF0">
    <property type="entry name" value="3-OXO-TETRONATE 4-PHOSPHATE DECARBOXYLASE-RELATED"/>
    <property type="match status" value="1"/>
</dbReference>
<dbReference type="Gene3D" id="3.40.225.10">
    <property type="entry name" value="Class II aldolase/adducin N-terminal domain"/>
    <property type="match status" value="2"/>
</dbReference>
<proteinExistence type="predicted"/>
<dbReference type="GO" id="GO:0016832">
    <property type="term" value="F:aldehyde-lyase activity"/>
    <property type="evidence" value="ECO:0007669"/>
    <property type="project" value="TreeGrafter"/>
</dbReference>
<dbReference type="SMART" id="SM01007">
    <property type="entry name" value="Aldolase_II"/>
    <property type="match status" value="2"/>
</dbReference>
<evidence type="ECO:0000256" key="2">
    <source>
        <dbReference type="ARBA" id="ARBA00023239"/>
    </source>
</evidence>
<feature type="domain" description="Class II aldolase/adducin N-terminal" evidence="3">
    <location>
        <begin position="213"/>
        <end position="369"/>
    </location>
</feature>
<dbReference type="Proteomes" id="UP000006851">
    <property type="component" value="Chromosome"/>
</dbReference>
<gene>
    <name evidence="4" type="ordered locus">Corgl_0796</name>
</gene>
<dbReference type="eggNOG" id="COG0235">
    <property type="taxonomic scope" value="Bacteria"/>
</dbReference>
<dbReference type="KEGG" id="cgo:Corgl_0796"/>
<name>F2NBV0_CORGP</name>
<evidence type="ECO:0000259" key="3">
    <source>
        <dbReference type="SMART" id="SM01007"/>
    </source>
</evidence>
<dbReference type="GO" id="GO:0019323">
    <property type="term" value="P:pentose catabolic process"/>
    <property type="evidence" value="ECO:0007669"/>
    <property type="project" value="TreeGrafter"/>
</dbReference>
<evidence type="ECO:0000313" key="5">
    <source>
        <dbReference type="Proteomes" id="UP000006851"/>
    </source>
</evidence>
<dbReference type="InterPro" id="IPR036409">
    <property type="entry name" value="Aldolase_II/adducin_N_sf"/>
</dbReference>
<dbReference type="InterPro" id="IPR050197">
    <property type="entry name" value="Aldolase_class_II_sugar_metab"/>
</dbReference>
<dbReference type="Pfam" id="PF00596">
    <property type="entry name" value="Aldolase_II"/>
    <property type="match status" value="2"/>
</dbReference>
<dbReference type="EMBL" id="CP002628">
    <property type="protein sequence ID" value="AEB06909.1"/>
    <property type="molecule type" value="Genomic_DNA"/>
</dbReference>
<dbReference type="HOGENOM" id="CLU_751596_0_0_11"/>
<accession>F2NBV0</accession>
<dbReference type="InterPro" id="IPR001303">
    <property type="entry name" value="Aldolase_II/adducin_N"/>
</dbReference>
<keyword evidence="2" id="KW-0456">Lyase</keyword>
<reference evidence="5" key="1">
    <citation type="journal article" date="2013" name="Stand. Genomic Sci.">
        <title>Complete genome sequence of Coriobacterium glomerans type strain (PW2(T)) from the midgut of Pyrrhocoris apterus L. (red soldier bug).</title>
        <authorList>
            <person name="Stackebrandt E."/>
            <person name="Zeytun A."/>
            <person name="Lapidus A."/>
            <person name="Nolan M."/>
            <person name="Lucas S."/>
            <person name="Hammon N."/>
            <person name="Deshpande S."/>
            <person name="Cheng J.F."/>
            <person name="Tapia R."/>
            <person name="Goodwin L.A."/>
            <person name="Pitluck S."/>
            <person name="Liolios K."/>
            <person name="Pagani I."/>
            <person name="Ivanova N."/>
            <person name="Mavromatis K."/>
            <person name="Mikhailova N."/>
            <person name="Huntemann M."/>
            <person name="Pati A."/>
            <person name="Chen A."/>
            <person name="Palaniappan K."/>
            <person name="Chang Y.J."/>
            <person name="Land M."/>
            <person name="Hauser L."/>
            <person name="Rohde M."/>
            <person name="Pukall R."/>
            <person name="Goker M."/>
            <person name="Detter J.C."/>
            <person name="Woyke T."/>
            <person name="Bristow J."/>
            <person name="Eisen J.A."/>
            <person name="Markowitz V."/>
            <person name="Hugenholtz P."/>
            <person name="Kyrpides N.C."/>
            <person name="Klenk H.P."/>
        </authorList>
    </citation>
    <scope>NUCLEOTIDE SEQUENCE</scope>
    <source>
        <strain evidence="5">ATCC 49209 / DSM 20642 / JCM 10262 / PW2</strain>
    </source>
</reference>
<dbReference type="STRING" id="700015.Corgl_0796"/>
<sequence>MEEQCAREALVKAGIRLIDAGLIARTWGNVSCRLDADRFVITPSGRDYNSLSPDDMVPVRIDDLSWDGDTKPSSEKGVHAEIYAARPWVNFIIHTHQINASAVSAAGLSSIDAALDLTELSSTIPCAAYGLPGTKTLRKNVLSALESTRGHAIIMSHHGAVCFGRDEQAAFSAARDLETAARRFACDRYLDGRADAKQCDAGDLDDEMRRRAVEILSANSHVARADLEARYASYANSERAPEGMVLTEAGSRVEIAPDAPDSALTREQRLHRSVYAKNPRIRCIVHAADPDVIAVSRAGITMRPLLDDFAQIVGTRMRTISDAAGRAASALTSSSAVLLAGNGALCCAANADDAHAIRMIVEKNCRAYLWGALLGGAVPLKHLDCRLMRIVYLKKYSKQIKVPAR</sequence>
<evidence type="ECO:0000313" key="4">
    <source>
        <dbReference type="EMBL" id="AEB06909.1"/>
    </source>
</evidence>
<dbReference type="SUPFAM" id="SSF53639">
    <property type="entry name" value="AraD/HMP-PK domain-like"/>
    <property type="match status" value="2"/>
</dbReference>
<keyword evidence="1" id="KW-0479">Metal-binding</keyword>
<evidence type="ECO:0000256" key="1">
    <source>
        <dbReference type="ARBA" id="ARBA00022723"/>
    </source>
</evidence>
<dbReference type="AlphaFoldDB" id="F2NBV0"/>
<dbReference type="PANTHER" id="PTHR22789">
    <property type="entry name" value="FUCULOSE PHOSPHATE ALDOLASE"/>
    <property type="match status" value="1"/>
</dbReference>